<comment type="function">
    <text evidence="10">Involved in protein export. Participates in an early event of protein translocation.</text>
</comment>
<evidence type="ECO:0000256" key="8">
    <source>
        <dbReference type="ARBA" id="ARBA00023010"/>
    </source>
</evidence>
<keyword evidence="7 10" id="KW-1133">Transmembrane helix</keyword>
<keyword evidence="5 10" id="KW-0812">Transmembrane</keyword>
<evidence type="ECO:0000256" key="4">
    <source>
        <dbReference type="ARBA" id="ARBA00022475"/>
    </source>
</evidence>
<evidence type="ECO:0000256" key="7">
    <source>
        <dbReference type="ARBA" id="ARBA00022989"/>
    </source>
</evidence>
<gene>
    <name evidence="12" type="primary">secG</name>
    <name evidence="12" type="ORF">DRW42_17100</name>
</gene>
<comment type="caution">
    <text evidence="10">Lacks conserved residue(s) required for the propagation of feature annotation.</text>
</comment>
<keyword evidence="13" id="KW-1185">Reference proteome</keyword>
<keyword evidence="8 10" id="KW-0811">Translocation</keyword>
<evidence type="ECO:0000256" key="2">
    <source>
        <dbReference type="ARBA" id="ARBA00008445"/>
    </source>
</evidence>
<dbReference type="Pfam" id="PF03840">
    <property type="entry name" value="SecG"/>
    <property type="match status" value="1"/>
</dbReference>
<dbReference type="PANTHER" id="PTHR34182">
    <property type="entry name" value="PROTEIN-EXPORT MEMBRANE PROTEIN SECG"/>
    <property type="match status" value="1"/>
</dbReference>
<dbReference type="Proteomes" id="UP000252081">
    <property type="component" value="Unassembled WGS sequence"/>
</dbReference>
<protein>
    <recommendedName>
        <fullName evidence="10">Protein-export membrane protein SecG</fullName>
    </recommendedName>
</protein>
<keyword evidence="4 10" id="KW-1003">Cell membrane</keyword>
<sequence>MVTFLIILLIIACVALGLFVLIQNPKGGGLATGGGTSNMFGVQRTGDVLEKGSWVLLTAIVVLTLAVTTIAKTSGGSAAVGNSAIQERLDKTPSPSPLGGGLNSTKPAATPAPAKSDSTKK</sequence>
<comment type="subcellular location">
    <subcellularLocation>
        <location evidence="1 10">Cell membrane</location>
        <topology evidence="1 10">Multi-pass membrane protein</topology>
    </subcellularLocation>
</comment>
<dbReference type="OrthoDB" id="1122493at2"/>
<proteinExistence type="inferred from homology"/>
<dbReference type="NCBIfam" id="TIGR00810">
    <property type="entry name" value="secG"/>
    <property type="match status" value="1"/>
</dbReference>
<evidence type="ECO:0000313" key="12">
    <source>
        <dbReference type="EMBL" id="RBQ04836.1"/>
    </source>
</evidence>
<keyword evidence="6 10" id="KW-0653">Protein transport</keyword>
<accession>A0A366KT82</accession>
<evidence type="ECO:0000313" key="13">
    <source>
        <dbReference type="Proteomes" id="UP000252081"/>
    </source>
</evidence>
<dbReference type="GO" id="GO:0065002">
    <property type="term" value="P:intracellular protein transmembrane transport"/>
    <property type="evidence" value="ECO:0007669"/>
    <property type="project" value="TreeGrafter"/>
</dbReference>
<evidence type="ECO:0000256" key="5">
    <source>
        <dbReference type="ARBA" id="ARBA00022692"/>
    </source>
</evidence>
<feature type="region of interest" description="Disordered" evidence="11">
    <location>
        <begin position="74"/>
        <end position="121"/>
    </location>
</feature>
<keyword evidence="3 10" id="KW-0813">Transport</keyword>
<organism evidence="12 13">
    <name type="scientific">Pedobacter miscanthi</name>
    <dbReference type="NCBI Taxonomy" id="2259170"/>
    <lineage>
        <taxon>Bacteria</taxon>
        <taxon>Pseudomonadati</taxon>
        <taxon>Bacteroidota</taxon>
        <taxon>Sphingobacteriia</taxon>
        <taxon>Sphingobacteriales</taxon>
        <taxon>Sphingobacteriaceae</taxon>
        <taxon>Pedobacter</taxon>
    </lineage>
</organism>
<feature type="compositionally biased region" description="Low complexity" evidence="11">
    <location>
        <begin position="104"/>
        <end position="121"/>
    </location>
</feature>
<evidence type="ECO:0000256" key="9">
    <source>
        <dbReference type="ARBA" id="ARBA00023136"/>
    </source>
</evidence>
<dbReference type="GO" id="GO:0009306">
    <property type="term" value="P:protein secretion"/>
    <property type="evidence" value="ECO:0007669"/>
    <property type="project" value="UniProtKB-UniRule"/>
</dbReference>
<evidence type="ECO:0000256" key="6">
    <source>
        <dbReference type="ARBA" id="ARBA00022927"/>
    </source>
</evidence>
<comment type="caution">
    <text evidence="12">The sequence shown here is derived from an EMBL/GenBank/DDBJ whole genome shotgun (WGS) entry which is preliminary data.</text>
</comment>
<dbReference type="GO" id="GO:0005886">
    <property type="term" value="C:plasma membrane"/>
    <property type="evidence" value="ECO:0007669"/>
    <property type="project" value="UniProtKB-SubCell"/>
</dbReference>
<dbReference type="PANTHER" id="PTHR34182:SF1">
    <property type="entry name" value="PROTEIN-EXPORT MEMBRANE PROTEIN SECG"/>
    <property type="match status" value="1"/>
</dbReference>
<evidence type="ECO:0000256" key="1">
    <source>
        <dbReference type="ARBA" id="ARBA00004651"/>
    </source>
</evidence>
<evidence type="ECO:0000256" key="11">
    <source>
        <dbReference type="SAM" id="MobiDB-lite"/>
    </source>
</evidence>
<dbReference type="EMBL" id="QNQU01000015">
    <property type="protein sequence ID" value="RBQ04836.1"/>
    <property type="molecule type" value="Genomic_DNA"/>
</dbReference>
<keyword evidence="9 10" id="KW-0472">Membrane</keyword>
<evidence type="ECO:0000256" key="10">
    <source>
        <dbReference type="RuleBase" id="RU365087"/>
    </source>
</evidence>
<name>A0A366KT82_9SPHI</name>
<reference evidence="12 13" key="1">
    <citation type="submission" date="2018-07" db="EMBL/GenBank/DDBJ databases">
        <title>A draft genome of a endophytic bacteria, a new species of Pedobacter.</title>
        <authorList>
            <person name="Zhang Z.D."/>
            <person name="Chen Z.J."/>
        </authorList>
    </citation>
    <scope>NUCLEOTIDE SEQUENCE [LARGE SCALE GENOMIC DNA]</scope>
    <source>
        <strain evidence="12 13">RS10</strain>
    </source>
</reference>
<feature type="transmembrane region" description="Helical" evidence="10">
    <location>
        <begin position="54"/>
        <end position="71"/>
    </location>
</feature>
<dbReference type="AlphaFoldDB" id="A0A366KT82"/>
<comment type="similarity">
    <text evidence="2 10">Belongs to the SecG family.</text>
</comment>
<dbReference type="InterPro" id="IPR004692">
    <property type="entry name" value="SecG"/>
</dbReference>
<dbReference type="GO" id="GO:0043952">
    <property type="term" value="P:protein transport by the Sec complex"/>
    <property type="evidence" value="ECO:0007669"/>
    <property type="project" value="TreeGrafter"/>
</dbReference>
<dbReference type="RefSeq" id="WP_113950057.1">
    <property type="nucleotide sequence ID" value="NZ_QNQU01000015.1"/>
</dbReference>
<evidence type="ECO:0000256" key="3">
    <source>
        <dbReference type="ARBA" id="ARBA00022448"/>
    </source>
</evidence>
<dbReference type="GO" id="GO:0015450">
    <property type="term" value="F:protein-transporting ATPase activity"/>
    <property type="evidence" value="ECO:0007669"/>
    <property type="project" value="UniProtKB-UniRule"/>
</dbReference>